<evidence type="ECO:0000313" key="1">
    <source>
        <dbReference type="EMBL" id="KAJ6222749.1"/>
    </source>
</evidence>
<name>A0A9Q0MBQ4_BLOTA</name>
<dbReference type="Proteomes" id="UP001142055">
    <property type="component" value="Chromosome 1"/>
</dbReference>
<proteinExistence type="predicted"/>
<gene>
    <name evidence="1" type="ORF">RDWZM_001294</name>
</gene>
<dbReference type="AlphaFoldDB" id="A0A9Q0MBQ4"/>
<comment type="caution">
    <text evidence="1">The sequence shown here is derived from an EMBL/GenBank/DDBJ whole genome shotgun (WGS) entry which is preliminary data.</text>
</comment>
<reference evidence="1" key="1">
    <citation type="submission" date="2022-12" db="EMBL/GenBank/DDBJ databases">
        <title>Genome assemblies of Blomia tropicalis.</title>
        <authorList>
            <person name="Cui Y."/>
        </authorList>
    </citation>
    <scope>NUCLEOTIDE SEQUENCE</scope>
    <source>
        <tissue evidence="1">Adult mites</tissue>
    </source>
</reference>
<dbReference type="EMBL" id="JAPWDV010000001">
    <property type="protein sequence ID" value="KAJ6222749.1"/>
    <property type="molecule type" value="Genomic_DNA"/>
</dbReference>
<keyword evidence="2" id="KW-1185">Reference proteome</keyword>
<accession>A0A9Q0MBQ4</accession>
<protein>
    <submittedName>
        <fullName evidence="1">Uncharacterized protein</fullName>
    </submittedName>
</protein>
<sequence length="568" mass="65577">MLKIKGGKFHGSPCLPNCDYIIKASCDFKKHVQRKHRIELRKIDERSENLNNVDQLQLNNQPMNQVESESLNNVDQSQLNNQPMNQVENENEMEIVESEIMLLSDSDISETEDDHSIELNTEDEFGIDDHEFTCIQQSKDESRYFSDLYFGDFKEKEIPMLLRVFDKILEKRFTLNIPFNYLSELAIDFINFNYDLEICNDEDKLLEKIKVFAKSRHIQDYYVSSRGLTYAESLAKLENYELYHGPISFNHENKIKGTAVQKLELIARLHTIVEFDGQSDGYRLLNALRLLCSLAFSQSLTIDDLDIIHGLAKDLIEMTHSQQGVDFANMMFDEVLKVKKTMYVASSFCDYIYCKPITGDSNPAFSKDDRNKCLNDRILNFVGNPKLHRELLFKFGTYIQEIEIMINGECAGYRVSLKKLSSMILRNSTIVESILCELKQKSTLLPIENFEIYHSDLTCCKERFNRLSDVCHDLAEGVIPRLLSIILQHGIKLNANEVIEKINNFKFNNGSLRGKVVFKQTTNGPEILVYGKAIQKIELFSKIQEIFSSDVDIGSEAFKLYQILHDIT</sequence>
<organism evidence="1 2">
    <name type="scientific">Blomia tropicalis</name>
    <name type="common">Mite</name>
    <dbReference type="NCBI Taxonomy" id="40697"/>
    <lineage>
        <taxon>Eukaryota</taxon>
        <taxon>Metazoa</taxon>
        <taxon>Ecdysozoa</taxon>
        <taxon>Arthropoda</taxon>
        <taxon>Chelicerata</taxon>
        <taxon>Arachnida</taxon>
        <taxon>Acari</taxon>
        <taxon>Acariformes</taxon>
        <taxon>Sarcoptiformes</taxon>
        <taxon>Astigmata</taxon>
        <taxon>Glycyphagoidea</taxon>
        <taxon>Echimyopodidae</taxon>
        <taxon>Blomia</taxon>
    </lineage>
</organism>
<evidence type="ECO:0000313" key="2">
    <source>
        <dbReference type="Proteomes" id="UP001142055"/>
    </source>
</evidence>